<dbReference type="Pfam" id="PF08245">
    <property type="entry name" value="Mur_ligase_M"/>
    <property type="match status" value="1"/>
</dbReference>
<dbReference type="AlphaFoldDB" id="A0A1G9FRI6"/>
<dbReference type="SUPFAM" id="SSF53623">
    <property type="entry name" value="MurD-like peptide ligases, catalytic domain"/>
    <property type="match status" value="1"/>
</dbReference>
<dbReference type="GO" id="GO:0016881">
    <property type="term" value="F:acid-amino acid ligase activity"/>
    <property type="evidence" value="ECO:0007669"/>
    <property type="project" value="InterPro"/>
</dbReference>
<dbReference type="GO" id="GO:0016020">
    <property type="term" value="C:membrane"/>
    <property type="evidence" value="ECO:0007669"/>
    <property type="project" value="InterPro"/>
</dbReference>
<dbReference type="InterPro" id="IPR008337">
    <property type="entry name" value="Capsule_biosynth_CapB"/>
</dbReference>
<dbReference type="PRINTS" id="PR01758">
    <property type="entry name" value="CAPSULEPROTB"/>
</dbReference>
<reference evidence="2 3" key="1">
    <citation type="submission" date="2016-10" db="EMBL/GenBank/DDBJ databases">
        <authorList>
            <person name="de Groot N.N."/>
        </authorList>
    </citation>
    <scope>NUCLEOTIDE SEQUENCE [LARGE SCALE GENOMIC DNA]</scope>
    <source>
        <strain evidence="2 3">DSM 18346</strain>
    </source>
</reference>
<dbReference type="InterPro" id="IPR050061">
    <property type="entry name" value="MurCDEF_pg_biosynth"/>
</dbReference>
<accession>A0A1G9FRI6</accession>
<dbReference type="InterPro" id="IPR036565">
    <property type="entry name" value="Mur-like_cat_sf"/>
</dbReference>
<dbReference type="Proteomes" id="UP000198718">
    <property type="component" value="Unassembled WGS sequence"/>
</dbReference>
<dbReference type="GO" id="GO:0045227">
    <property type="term" value="P:capsule polysaccharide biosynthetic process"/>
    <property type="evidence" value="ECO:0007669"/>
    <property type="project" value="InterPro"/>
</dbReference>
<dbReference type="PANTHER" id="PTHR43445:SF1">
    <property type="entry name" value="PGA SYNTHASE CAPB"/>
    <property type="match status" value="1"/>
</dbReference>
<keyword evidence="3" id="KW-1185">Reference proteome</keyword>
<dbReference type="Gene3D" id="3.40.1190.10">
    <property type="entry name" value="Mur-like, catalytic domain"/>
    <property type="match status" value="1"/>
</dbReference>
<dbReference type="EMBL" id="FNFP01000005">
    <property type="protein sequence ID" value="SDK91014.1"/>
    <property type="molecule type" value="Genomic_DNA"/>
</dbReference>
<evidence type="ECO:0000313" key="2">
    <source>
        <dbReference type="EMBL" id="SDK91014.1"/>
    </source>
</evidence>
<dbReference type="STRING" id="393762.SAMN05660472_02224"/>
<dbReference type="InterPro" id="IPR013221">
    <property type="entry name" value="Mur_ligase_cen"/>
</dbReference>
<feature type="domain" description="Mur ligase central" evidence="1">
    <location>
        <begin position="37"/>
        <end position="153"/>
    </location>
</feature>
<proteinExistence type="predicted"/>
<evidence type="ECO:0000313" key="3">
    <source>
        <dbReference type="Proteomes" id="UP000198718"/>
    </source>
</evidence>
<dbReference type="OrthoDB" id="2884at2"/>
<dbReference type="PANTHER" id="PTHR43445">
    <property type="entry name" value="UDP-N-ACETYLMURAMATE--L-ALANINE LIGASE-RELATED"/>
    <property type="match status" value="1"/>
</dbReference>
<organism evidence="2 3">
    <name type="scientific">Natronincola ferrireducens</name>
    <dbReference type="NCBI Taxonomy" id="393762"/>
    <lineage>
        <taxon>Bacteria</taxon>
        <taxon>Bacillati</taxon>
        <taxon>Bacillota</taxon>
        <taxon>Clostridia</taxon>
        <taxon>Peptostreptococcales</taxon>
        <taxon>Natronincolaceae</taxon>
        <taxon>Natronincola</taxon>
    </lineage>
</organism>
<protein>
    <submittedName>
        <fullName evidence="2">Poly-gamma-glutamate synthase PgsB/CapB</fullName>
    </submittedName>
</protein>
<gene>
    <name evidence="2" type="ORF">SAMN05660472_02224</name>
</gene>
<evidence type="ECO:0000259" key="1">
    <source>
        <dbReference type="Pfam" id="PF08245"/>
    </source>
</evidence>
<dbReference type="RefSeq" id="WP_090553765.1">
    <property type="nucleotide sequence ID" value="NZ_FNFP01000005.1"/>
</dbReference>
<name>A0A1G9FRI6_9FIRM</name>
<sequence>MPILLILFILLIGGLYLEEHLCKKWRRNIKYVIHVNGIRGKSTVVRMIDAAFKNNGLIGIAKTTGSEAAIVMPNGDIKKIHRKTQANIREQRRILKMASDLKCDYLIVECMAVNPKLQLQSETILKADVAVITNVKEDHLGILGYTKEEIAQSLLMVKPKQGILITDTYYKPLDANHHIKKAYFQSEDTFSQNANMALSVCEYFGLDLEKSRMGLKNYTLDIGHQEIYKVGEGIFINGFSANDYGSTKILLNKYKDHKPYKKAILYNHRQDRPDRLTMMLDLILEYNSDIVYLSGNGSPYVHKKLKKLQFPGDIILIKSIKDIEFDGFLIVGIGNIKGFGIQMLEEEVLLC</sequence>
<dbReference type="GO" id="GO:0005524">
    <property type="term" value="F:ATP binding"/>
    <property type="evidence" value="ECO:0007669"/>
    <property type="project" value="InterPro"/>
</dbReference>